<evidence type="ECO:0000256" key="2">
    <source>
        <dbReference type="SAM" id="Phobius"/>
    </source>
</evidence>
<keyword evidence="2" id="KW-0472">Membrane</keyword>
<dbReference type="GO" id="GO:0035267">
    <property type="term" value="C:NuA4 histone acetyltransferase complex"/>
    <property type="evidence" value="ECO:0007669"/>
    <property type="project" value="InterPro"/>
</dbReference>
<organism evidence="3 4">
    <name type="scientific">Solanum commersonii</name>
    <name type="common">Commerson's wild potato</name>
    <name type="synonym">Commerson's nightshade</name>
    <dbReference type="NCBI Taxonomy" id="4109"/>
    <lineage>
        <taxon>Eukaryota</taxon>
        <taxon>Viridiplantae</taxon>
        <taxon>Streptophyta</taxon>
        <taxon>Embryophyta</taxon>
        <taxon>Tracheophyta</taxon>
        <taxon>Spermatophyta</taxon>
        <taxon>Magnoliopsida</taxon>
        <taxon>eudicotyledons</taxon>
        <taxon>Gunneridae</taxon>
        <taxon>Pentapetalae</taxon>
        <taxon>asterids</taxon>
        <taxon>lamiids</taxon>
        <taxon>Solanales</taxon>
        <taxon>Solanaceae</taxon>
        <taxon>Solanoideae</taxon>
        <taxon>Solaneae</taxon>
        <taxon>Solanum</taxon>
    </lineage>
</organism>
<comment type="caution">
    <text evidence="3">The sequence shown here is derived from an EMBL/GenBank/DDBJ whole genome shotgun (WGS) entry which is preliminary data.</text>
</comment>
<dbReference type="GO" id="GO:0006357">
    <property type="term" value="P:regulation of transcription by RNA polymerase II"/>
    <property type="evidence" value="ECO:0007669"/>
    <property type="project" value="InterPro"/>
</dbReference>
<protein>
    <submittedName>
        <fullName evidence="3">Uncharacterized protein</fullName>
    </submittedName>
</protein>
<evidence type="ECO:0000313" key="3">
    <source>
        <dbReference type="EMBL" id="KAG5591881.1"/>
    </source>
</evidence>
<dbReference type="OrthoDB" id="435275at2759"/>
<reference evidence="3 4" key="1">
    <citation type="submission" date="2020-09" db="EMBL/GenBank/DDBJ databases">
        <title>De no assembly of potato wild relative species, Solanum commersonii.</title>
        <authorList>
            <person name="Cho K."/>
        </authorList>
    </citation>
    <scope>NUCLEOTIDE SEQUENCE [LARGE SCALE GENOMIC DNA]</scope>
    <source>
        <strain evidence="3">LZ3.2</strain>
        <tissue evidence="3">Leaf</tissue>
    </source>
</reference>
<dbReference type="PANTHER" id="PTHR14898">
    <property type="entry name" value="ENHANCER OF POLYCOMB"/>
    <property type="match status" value="1"/>
</dbReference>
<feature type="compositionally biased region" description="Polar residues" evidence="1">
    <location>
        <begin position="373"/>
        <end position="391"/>
    </location>
</feature>
<dbReference type="Proteomes" id="UP000824120">
    <property type="component" value="Chromosome 8"/>
</dbReference>
<accession>A0A9J5XUL4</accession>
<feature type="region of interest" description="Disordered" evidence="1">
    <location>
        <begin position="368"/>
        <end position="423"/>
    </location>
</feature>
<keyword evidence="4" id="KW-1185">Reference proteome</keyword>
<dbReference type="InterPro" id="IPR024943">
    <property type="entry name" value="Enhancer_polycomb"/>
</dbReference>
<dbReference type="EMBL" id="JACXVP010000008">
    <property type="protein sequence ID" value="KAG5591881.1"/>
    <property type="molecule type" value="Genomic_DNA"/>
</dbReference>
<evidence type="ECO:0000256" key="1">
    <source>
        <dbReference type="SAM" id="MobiDB-lite"/>
    </source>
</evidence>
<name>A0A9J5XUL4_SOLCO</name>
<sequence>MLFVDNVVGLRFLLFECCLNHAVAFIFFVLTLVNQADEEWRYESLQLPLTSVRFRLSSIQDSRKQQSFAFSCFSKLKNSKWLYLDSKLQKRSLLARQLPLSECSYENIKSLNCRIDQLQFNAHADPSSFKKKLVPGCLPKGTSTEFCSARFTSSTLSSAMKLGRVPPFALSFAAAPTFFICLHLRLLMEHNFACVSLQDYSSINACQPVKNDGSRVKCSEITGSEDIAETSFTGAISAGGSSFAERQLGSLACKQQLESTRVPLKSSQNCQLDVSRSSFTAKHSELDTSDVTVVSNNLESDDQVLDQFVGSPGRRHSKNLSHRLSNAPCHSGLVGMSVVIPSSDQVEGLSDGKEITVGEACHLSLNTGDDLISSPNHTVTSDVVRSSNITGTGDRLVQSPNPSGPGGLPHRNRNSSSSSPFGEISPVWVDGKANFTGGGFGNGPKKPQTQVQYTLPYGGFDFSSMHKNHSPRTLPYKRIRRASEKKNADSCGGSQRNIELLACSSNVLVTLGGVKGWREFGAHIVLEIAGHNEWRIAVKFSGITKYSYKVHNVLLPGSTNRFTHAMMWKGGKDWVLEFPDRSQWMLFKELHEECYKRNTRAASVKTSLFPVFV</sequence>
<evidence type="ECO:0000313" key="4">
    <source>
        <dbReference type="Proteomes" id="UP000824120"/>
    </source>
</evidence>
<feature type="transmembrane region" description="Helical" evidence="2">
    <location>
        <begin position="12"/>
        <end position="33"/>
    </location>
</feature>
<dbReference type="AlphaFoldDB" id="A0A9J5XUL4"/>
<proteinExistence type="predicted"/>
<gene>
    <name evidence="3" type="ORF">H5410_042395</name>
</gene>
<keyword evidence="2" id="KW-0812">Transmembrane</keyword>
<keyword evidence="2" id="KW-1133">Transmembrane helix</keyword>